<keyword evidence="3" id="KW-1185">Reference proteome</keyword>
<proteinExistence type="predicted"/>
<gene>
    <name evidence="2" type="ORF">I4I81_06315</name>
</gene>
<evidence type="ECO:0000259" key="1">
    <source>
        <dbReference type="Pfam" id="PF12146"/>
    </source>
</evidence>
<dbReference type="PIRSF" id="PIRSF037442">
    <property type="entry name" value="UCP037442_abhydr"/>
    <property type="match status" value="1"/>
</dbReference>
<dbReference type="InterPro" id="IPR050266">
    <property type="entry name" value="AB_hydrolase_sf"/>
</dbReference>
<feature type="domain" description="Serine aminopeptidase S33" evidence="1">
    <location>
        <begin position="32"/>
        <end position="150"/>
    </location>
</feature>
<reference evidence="2 3" key="1">
    <citation type="submission" date="2020-11" db="EMBL/GenBank/DDBJ databases">
        <title>Pseudonocardia abyssalis sp. nov. and Pseudonocardia oceani sp. nov., description and phylogenomic analysis of two novel actinomycetes isolated from the deep Southern Ocean.</title>
        <authorList>
            <person name="Parra J."/>
        </authorList>
    </citation>
    <scope>NUCLEOTIDE SEQUENCE [LARGE SCALE GENOMIC DNA]</scope>
    <source>
        <strain evidence="2 3">KRD-168</strain>
    </source>
</reference>
<dbReference type="PANTHER" id="PTHR43798">
    <property type="entry name" value="MONOACYLGLYCEROL LIPASE"/>
    <property type="match status" value="1"/>
</dbReference>
<dbReference type="EMBL" id="JADQDK010000001">
    <property type="protein sequence ID" value="MBW0133865.1"/>
    <property type="molecule type" value="Genomic_DNA"/>
</dbReference>
<protein>
    <submittedName>
        <fullName evidence="2">Alpha/beta fold hydrolase</fullName>
    </submittedName>
</protein>
<name>A0ABS6UNN6_9PSEU</name>
<evidence type="ECO:0000313" key="2">
    <source>
        <dbReference type="EMBL" id="MBW0133865.1"/>
    </source>
</evidence>
<dbReference type="GO" id="GO:0016787">
    <property type="term" value="F:hydrolase activity"/>
    <property type="evidence" value="ECO:0007669"/>
    <property type="project" value="UniProtKB-KW"/>
</dbReference>
<dbReference type="InterPro" id="IPR022742">
    <property type="entry name" value="Hydrolase_4"/>
</dbReference>
<keyword evidence="2" id="KW-0378">Hydrolase</keyword>
<evidence type="ECO:0000313" key="3">
    <source>
        <dbReference type="Proteomes" id="UP000694287"/>
    </source>
</evidence>
<organism evidence="2 3">
    <name type="scientific">Pseudonocardia abyssalis</name>
    <dbReference type="NCBI Taxonomy" id="2792008"/>
    <lineage>
        <taxon>Bacteria</taxon>
        <taxon>Bacillati</taxon>
        <taxon>Actinomycetota</taxon>
        <taxon>Actinomycetes</taxon>
        <taxon>Pseudonocardiales</taxon>
        <taxon>Pseudonocardiaceae</taxon>
        <taxon>Pseudonocardia</taxon>
    </lineage>
</organism>
<comment type="caution">
    <text evidence="2">The sequence shown here is derived from an EMBL/GenBank/DDBJ whole genome shotgun (WGS) entry which is preliminary data.</text>
</comment>
<accession>A0ABS6UNN6</accession>
<dbReference type="InterPro" id="IPR017208">
    <property type="entry name" value="UCP037442_abhydr"/>
</dbReference>
<sequence>MEQVPVTAADGTTFVVRVLPNDDPAVPVALVLPAMALKAKFYLPLLTALRAAGLSAAACDLRGQGESAPLLGDGPDFGYKELIETDLPAVVAAVRERFPQAPLFLFGHSLGGQLALLFAAANPDAVDGVAVIGTGTVFWRAFGPRRWFEALWSIQWIGLVAAVRGSWPGGVLIPGAMAGGVMTDWARHSRTSRYRFRGRSLDYDAALRALTAPVLTIALDRDLLGPKSNVDFLGRRMPAARLTAWDVDEDSGVVHRDHFEWVKDSAVLAPAVAHWVRTGSLPS</sequence>
<dbReference type="Pfam" id="PF12146">
    <property type="entry name" value="Hydrolase_4"/>
    <property type="match status" value="1"/>
</dbReference>
<dbReference type="Proteomes" id="UP000694287">
    <property type="component" value="Unassembled WGS sequence"/>
</dbReference>